<gene>
    <name evidence="1" type="ORF">V22_13010</name>
</gene>
<dbReference type="InterPro" id="IPR025855">
    <property type="entry name" value="Replic_Relax"/>
</dbReference>
<accession>A0A517T6T3</accession>
<evidence type="ECO:0008006" key="3">
    <source>
        <dbReference type="Google" id="ProtNLM"/>
    </source>
</evidence>
<evidence type="ECO:0000313" key="2">
    <source>
        <dbReference type="Proteomes" id="UP000319976"/>
    </source>
</evidence>
<dbReference type="OrthoDB" id="242643at2"/>
<protein>
    <recommendedName>
        <fullName evidence="3">Replication-relaxation</fullName>
    </recommendedName>
</protein>
<dbReference type="EMBL" id="CP036316">
    <property type="protein sequence ID" value="QDT64070.1"/>
    <property type="molecule type" value="Genomic_DNA"/>
</dbReference>
<reference evidence="1 2" key="1">
    <citation type="submission" date="2019-02" db="EMBL/GenBank/DDBJ databases">
        <title>Deep-cultivation of Planctomycetes and their phenomic and genomic characterization uncovers novel biology.</title>
        <authorList>
            <person name="Wiegand S."/>
            <person name="Jogler M."/>
            <person name="Boedeker C."/>
            <person name="Pinto D."/>
            <person name="Vollmers J."/>
            <person name="Rivas-Marin E."/>
            <person name="Kohn T."/>
            <person name="Peeters S.H."/>
            <person name="Heuer A."/>
            <person name="Rast P."/>
            <person name="Oberbeckmann S."/>
            <person name="Bunk B."/>
            <person name="Jeske O."/>
            <person name="Meyerdierks A."/>
            <person name="Storesund J.E."/>
            <person name="Kallscheuer N."/>
            <person name="Luecker S."/>
            <person name="Lage O.M."/>
            <person name="Pohl T."/>
            <person name="Merkel B.J."/>
            <person name="Hornburger P."/>
            <person name="Mueller R.-W."/>
            <person name="Bruemmer F."/>
            <person name="Labrenz M."/>
            <person name="Spormann A.M."/>
            <person name="Op den Camp H."/>
            <person name="Overmann J."/>
            <person name="Amann R."/>
            <person name="Jetten M.S.M."/>
            <person name="Mascher T."/>
            <person name="Medema M.H."/>
            <person name="Devos D.P."/>
            <person name="Kaster A.-K."/>
            <person name="Ovreas L."/>
            <person name="Rohde M."/>
            <person name="Galperin M.Y."/>
            <person name="Jogler C."/>
        </authorList>
    </citation>
    <scope>NUCLEOTIDE SEQUENCE [LARGE SCALE GENOMIC DNA]</scope>
    <source>
        <strain evidence="1 2">V22</strain>
    </source>
</reference>
<dbReference type="RefSeq" id="WP_145260933.1">
    <property type="nucleotide sequence ID" value="NZ_CP036316.1"/>
</dbReference>
<name>A0A517T6T3_9PLAN</name>
<dbReference type="AlphaFoldDB" id="A0A517T6T3"/>
<proteinExistence type="predicted"/>
<dbReference type="Pfam" id="PF13814">
    <property type="entry name" value="Replic_Relax"/>
    <property type="match status" value="1"/>
</dbReference>
<dbReference type="KEGG" id="chya:V22_13010"/>
<sequence>MQLQERDIQALAHLARYFLLNSRQLREDCFPDDSTGRICRRRLTKMMHAGYVRKRNMQVVSPSDGSTSPVFHLTKQGREFLAGHFDDDAFLVKPVEPSQPQHLYHYVAVSETHRLLDQAVKHFENEIQISHWVHEDEVINPDEPDSKKRKLLRTEFTGERKIVCIPDAAFILDYAGQKAVVYLEQDRDTFFHDRVAARKSPGYRTLLERNGHKAHFPESSLDFFYVLVIAPSRRRADQLRKSFAKKNEDHNVRKTYRFGALKELTAENLFFEPVYSCCHHDDRVPLVKRMAGGNES</sequence>
<dbReference type="Proteomes" id="UP000319976">
    <property type="component" value="Chromosome"/>
</dbReference>
<evidence type="ECO:0000313" key="1">
    <source>
        <dbReference type="EMBL" id="QDT64070.1"/>
    </source>
</evidence>
<keyword evidence="2" id="KW-1185">Reference proteome</keyword>
<organism evidence="1 2">
    <name type="scientific">Calycomorphotria hydatis</name>
    <dbReference type="NCBI Taxonomy" id="2528027"/>
    <lineage>
        <taxon>Bacteria</taxon>
        <taxon>Pseudomonadati</taxon>
        <taxon>Planctomycetota</taxon>
        <taxon>Planctomycetia</taxon>
        <taxon>Planctomycetales</taxon>
        <taxon>Planctomycetaceae</taxon>
        <taxon>Calycomorphotria</taxon>
    </lineage>
</organism>